<dbReference type="InterPro" id="IPR009057">
    <property type="entry name" value="Homeodomain-like_sf"/>
</dbReference>
<organism evidence="5 6">
    <name type="scientific">Flavobacterium piscisymbiosum</name>
    <dbReference type="NCBI Taxonomy" id="2893753"/>
    <lineage>
        <taxon>Bacteria</taxon>
        <taxon>Pseudomonadati</taxon>
        <taxon>Bacteroidota</taxon>
        <taxon>Flavobacteriia</taxon>
        <taxon>Flavobacteriales</taxon>
        <taxon>Flavobacteriaceae</taxon>
        <taxon>Flavobacterium</taxon>
    </lineage>
</organism>
<evidence type="ECO:0000256" key="1">
    <source>
        <dbReference type="ARBA" id="ARBA00023015"/>
    </source>
</evidence>
<dbReference type="InterPro" id="IPR018060">
    <property type="entry name" value="HTH_AraC"/>
</dbReference>
<dbReference type="Proteomes" id="UP001430679">
    <property type="component" value="Unassembled WGS sequence"/>
</dbReference>
<dbReference type="PROSITE" id="PS01124">
    <property type="entry name" value="HTH_ARAC_FAMILY_2"/>
    <property type="match status" value="1"/>
</dbReference>
<comment type="caution">
    <text evidence="5">The sequence shown here is derived from an EMBL/GenBank/DDBJ whole genome shotgun (WGS) entry which is preliminary data.</text>
</comment>
<proteinExistence type="predicted"/>
<name>A0ABS8ME40_9FLAO</name>
<dbReference type="RefSeq" id="WP_230036116.1">
    <property type="nucleotide sequence ID" value="NZ_JAJJMM010000001.1"/>
</dbReference>
<keyword evidence="3" id="KW-0804">Transcription</keyword>
<gene>
    <name evidence="5" type="ORF">LNP81_12070</name>
</gene>
<keyword evidence="1" id="KW-0805">Transcription regulation</keyword>
<dbReference type="SUPFAM" id="SSF46689">
    <property type="entry name" value="Homeodomain-like"/>
    <property type="match status" value="1"/>
</dbReference>
<dbReference type="SMART" id="SM00342">
    <property type="entry name" value="HTH_ARAC"/>
    <property type="match status" value="1"/>
</dbReference>
<reference evidence="5" key="1">
    <citation type="submission" date="2021-11" db="EMBL/GenBank/DDBJ databases">
        <title>Description of novel Flavobacterium species.</title>
        <authorList>
            <person name="Saticioglu I.B."/>
            <person name="Ay H."/>
            <person name="Altun S."/>
            <person name="Duman M."/>
        </authorList>
    </citation>
    <scope>NUCLEOTIDE SEQUENCE</scope>
    <source>
        <strain evidence="5">F-30</strain>
    </source>
</reference>
<dbReference type="Gene3D" id="1.10.10.60">
    <property type="entry name" value="Homeodomain-like"/>
    <property type="match status" value="1"/>
</dbReference>
<dbReference type="PANTHER" id="PTHR43280">
    <property type="entry name" value="ARAC-FAMILY TRANSCRIPTIONAL REGULATOR"/>
    <property type="match status" value="1"/>
</dbReference>
<evidence type="ECO:0000259" key="4">
    <source>
        <dbReference type="PROSITE" id="PS01124"/>
    </source>
</evidence>
<feature type="domain" description="HTH araC/xylS-type" evidence="4">
    <location>
        <begin position="188"/>
        <end position="286"/>
    </location>
</feature>
<protein>
    <submittedName>
        <fullName evidence="5">Helix-turn-helix domain-containing protein</fullName>
    </submittedName>
</protein>
<sequence length="290" mass="33788">MRAKIKRITYDADSNLGIEIIAIDNEYVASRENLLQPIRSSFFTILWFLEGSPTHLVDYQSVKIIEDSYLFVGKEVVQYFDQQESFKGFALLFTDDFLCRDNFDYHLFSNNILFNTINHQEAVCTIKAAPPLKEIWTLIKAELNNPKDIYQSHLLRNLLHNFLFTAERTTGQRNLNSSSHSAHLEILMKFKDLIEKKFKEQKPVIYYTDLLHVSNKVLSRVSQGIIGRTPKQMLDDRILLEAKRLLVNSLDAGKVIGYELGFKEPTNFIKYFRLRTGMTPIEFRSRYTEG</sequence>
<evidence type="ECO:0000313" key="5">
    <source>
        <dbReference type="EMBL" id="MCC9063724.1"/>
    </source>
</evidence>
<keyword evidence="2" id="KW-0238">DNA-binding</keyword>
<evidence type="ECO:0000313" key="6">
    <source>
        <dbReference type="Proteomes" id="UP001430679"/>
    </source>
</evidence>
<dbReference type="Pfam" id="PF12833">
    <property type="entry name" value="HTH_18"/>
    <property type="match status" value="1"/>
</dbReference>
<dbReference type="PANTHER" id="PTHR43280:SF32">
    <property type="entry name" value="TRANSCRIPTIONAL REGULATORY PROTEIN"/>
    <property type="match status" value="1"/>
</dbReference>
<keyword evidence="6" id="KW-1185">Reference proteome</keyword>
<evidence type="ECO:0000256" key="3">
    <source>
        <dbReference type="ARBA" id="ARBA00023163"/>
    </source>
</evidence>
<dbReference type="EMBL" id="JAJJMM010000001">
    <property type="protein sequence ID" value="MCC9063724.1"/>
    <property type="molecule type" value="Genomic_DNA"/>
</dbReference>
<accession>A0ABS8ME40</accession>
<evidence type="ECO:0000256" key="2">
    <source>
        <dbReference type="ARBA" id="ARBA00023125"/>
    </source>
</evidence>